<dbReference type="Proteomes" id="UP001586593">
    <property type="component" value="Unassembled WGS sequence"/>
</dbReference>
<evidence type="ECO:0000313" key="2">
    <source>
        <dbReference type="Proteomes" id="UP001586593"/>
    </source>
</evidence>
<comment type="caution">
    <text evidence="1">The sequence shown here is derived from an EMBL/GenBank/DDBJ whole genome shotgun (WGS) entry which is preliminary data.</text>
</comment>
<sequence>MLENTRVGCENWHKDVVCELRHAAVTVFDRVYSFNESTVLSWSPSSRNVGDVSWKRYLKRNQVSTKGKVGQMEIRSP</sequence>
<name>A0ABR3WHQ1_9PEZI</name>
<proteinExistence type="predicted"/>
<accession>A0ABR3WHQ1</accession>
<evidence type="ECO:0000313" key="1">
    <source>
        <dbReference type="EMBL" id="KAL1861846.1"/>
    </source>
</evidence>
<gene>
    <name evidence="1" type="ORF">VTK73DRAFT_6906</name>
</gene>
<dbReference type="EMBL" id="JAZHXJ010000404">
    <property type="protein sequence ID" value="KAL1861846.1"/>
    <property type="molecule type" value="Genomic_DNA"/>
</dbReference>
<keyword evidence="2" id="KW-1185">Reference proteome</keyword>
<protein>
    <submittedName>
        <fullName evidence="1">Uncharacterized protein</fullName>
    </submittedName>
</protein>
<reference evidence="1 2" key="1">
    <citation type="journal article" date="2024" name="Commun. Biol.">
        <title>Comparative genomic analysis of thermophilic fungi reveals convergent evolutionary adaptations and gene losses.</title>
        <authorList>
            <person name="Steindorff A.S."/>
            <person name="Aguilar-Pontes M.V."/>
            <person name="Robinson A.J."/>
            <person name="Andreopoulos B."/>
            <person name="LaButti K."/>
            <person name="Kuo A."/>
            <person name="Mondo S."/>
            <person name="Riley R."/>
            <person name="Otillar R."/>
            <person name="Haridas S."/>
            <person name="Lipzen A."/>
            <person name="Grimwood J."/>
            <person name="Schmutz J."/>
            <person name="Clum A."/>
            <person name="Reid I.D."/>
            <person name="Moisan M.C."/>
            <person name="Butler G."/>
            <person name="Nguyen T.T.M."/>
            <person name="Dewar K."/>
            <person name="Conant G."/>
            <person name="Drula E."/>
            <person name="Henrissat B."/>
            <person name="Hansel C."/>
            <person name="Singer S."/>
            <person name="Hutchinson M.I."/>
            <person name="de Vries R.P."/>
            <person name="Natvig D.O."/>
            <person name="Powell A.J."/>
            <person name="Tsang A."/>
            <person name="Grigoriev I.V."/>
        </authorList>
    </citation>
    <scope>NUCLEOTIDE SEQUENCE [LARGE SCALE GENOMIC DNA]</scope>
    <source>
        <strain evidence="1 2">ATCC 24622</strain>
    </source>
</reference>
<organism evidence="1 2">
    <name type="scientific">Phialemonium thermophilum</name>
    <dbReference type="NCBI Taxonomy" id="223376"/>
    <lineage>
        <taxon>Eukaryota</taxon>
        <taxon>Fungi</taxon>
        <taxon>Dikarya</taxon>
        <taxon>Ascomycota</taxon>
        <taxon>Pezizomycotina</taxon>
        <taxon>Sordariomycetes</taxon>
        <taxon>Sordariomycetidae</taxon>
        <taxon>Cephalothecales</taxon>
        <taxon>Cephalothecaceae</taxon>
        <taxon>Phialemonium</taxon>
    </lineage>
</organism>